<sequence length="418" mass="47985">HSSTRPALDSGAWYICPICGTLETAKIKVTREGRVEVRRASGGKGKGGKGGNVQPCRWCNAQAVCAPLFVKPRYGMYPDVFQSDTLTHKDILKLRPWLLIMPKMVRRGGQGKGYTGFVGRVFNERQSVSARSLQLDPTDDHARLIINCFWWLMDNNEYYKNAVLNWSETDKHEISLTREGAESVLFPQLYPYSQWCESACKDGLSTFSFKRSWRCKALSSDIVDYRLNKQLIVFDVHRNWGANNALGDKALSPYYWYKELYALYDVVRQFGLPSVFMTLTVNESSFPWPQWMVDDMEYTGSTPYDNAAASAWTSYFAFDQILKGVLAGNSRDGRNTANCLFQQNHSSDRSLQCFYYKVEFQSRGTLHIHSLWWIQDIDSIKFAAQVRNDLPLQFPKLAELVRVLQIDKLRVTPKGYRL</sequence>
<feature type="domain" description="Helitron helicase-like" evidence="1">
    <location>
        <begin position="250"/>
        <end position="371"/>
    </location>
</feature>
<dbReference type="Proteomes" id="UP000591131">
    <property type="component" value="Unassembled WGS sequence"/>
</dbReference>
<evidence type="ECO:0000259" key="1">
    <source>
        <dbReference type="Pfam" id="PF14214"/>
    </source>
</evidence>
<comment type="caution">
    <text evidence="2">The sequence shown here is derived from an EMBL/GenBank/DDBJ whole genome shotgun (WGS) entry which is preliminary data.</text>
</comment>
<evidence type="ECO:0000313" key="2">
    <source>
        <dbReference type="EMBL" id="KAF4654064.1"/>
    </source>
</evidence>
<dbReference type="EMBL" id="JAAPAO010000764">
    <property type="protein sequence ID" value="KAF4654064.1"/>
    <property type="molecule type" value="Genomic_DNA"/>
</dbReference>
<accession>A0A7J6L454</accession>
<dbReference type="InterPro" id="IPR025476">
    <property type="entry name" value="Helitron_helicase-like"/>
</dbReference>
<evidence type="ECO:0000313" key="3">
    <source>
        <dbReference type="Proteomes" id="UP000591131"/>
    </source>
</evidence>
<dbReference type="AlphaFoldDB" id="A0A7J6L454"/>
<reference evidence="2 3" key="1">
    <citation type="submission" date="2020-04" db="EMBL/GenBank/DDBJ databases">
        <title>Perkinsus chesapeaki whole genome sequence.</title>
        <authorList>
            <person name="Bogema D.R."/>
        </authorList>
    </citation>
    <scope>NUCLEOTIDE SEQUENCE [LARGE SCALE GENOMIC DNA]</scope>
    <source>
        <strain evidence="2">ATCC PRA-425</strain>
    </source>
</reference>
<name>A0A7J6L454_PERCH</name>
<protein>
    <recommendedName>
        <fullName evidence="1">Helitron helicase-like domain-containing protein</fullName>
    </recommendedName>
</protein>
<organism evidence="2 3">
    <name type="scientific">Perkinsus chesapeaki</name>
    <name type="common">Clam parasite</name>
    <name type="synonym">Perkinsus andrewsi</name>
    <dbReference type="NCBI Taxonomy" id="330153"/>
    <lineage>
        <taxon>Eukaryota</taxon>
        <taxon>Sar</taxon>
        <taxon>Alveolata</taxon>
        <taxon>Perkinsozoa</taxon>
        <taxon>Perkinsea</taxon>
        <taxon>Perkinsida</taxon>
        <taxon>Perkinsidae</taxon>
        <taxon>Perkinsus</taxon>
    </lineage>
</organism>
<dbReference type="Pfam" id="PF14214">
    <property type="entry name" value="Helitron_like_N"/>
    <property type="match status" value="1"/>
</dbReference>
<dbReference type="OrthoDB" id="432388at2759"/>
<proteinExistence type="predicted"/>
<gene>
    <name evidence="2" type="ORF">FOL47_010163</name>
</gene>
<keyword evidence="3" id="KW-1185">Reference proteome</keyword>
<feature type="non-terminal residue" evidence="2">
    <location>
        <position position="418"/>
    </location>
</feature>